<feature type="transmembrane region" description="Helical" evidence="2">
    <location>
        <begin position="40"/>
        <end position="70"/>
    </location>
</feature>
<keyword evidence="2" id="KW-0472">Membrane</keyword>
<evidence type="ECO:0000256" key="1">
    <source>
        <dbReference type="SAM" id="MobiDB-lite"/>
    </source>
</evidence>
<dbReference type="Pfam" id="PF23720">
    <property type="entry name" value="DUF7161"/>
    <property type="match status" value="1"/>
</dbReference>
<feature type="region of interest" description="Disordered" evidence="1">
    <location>
        <begin position="199"/>
        <end position="219"/>
    </location>
</feature>
<protein>
    <submittedName>
        <fullName evidence="3">Uncharacterized protein</fullName>
    </submittedName>
</protein>
<proteinExistence type="predicted"/>
<dbReference type="RefSeq" id="WP_090353654.1">
    <property type="nucleotide sequence ID" value="NZ_FMUB01000001.1"/>
</dbReference>
<dbReference type="Proteomes" id="UP000199707">
    <property type="component" value="Unassembled WGS sequence"/>
</dbReference>
<feature type="compositionally biased region" description="Pro residues" evidence="1">
    <location>
        <begin position="202"/>
        <end position="211"/>
    </location>
</feature>
<dbReference type="InterPro" id="IPR055585">
    <property type="entry name" value="DUF7161"/>
</dbReference>
<feature type="transmembrane region" description="Helical" evidence="2">
    <location>
        <begin position="76"/>
        <end position="101"/>
    </location>
</feature>
<evidence type="ECO:0000256" key="2">
    <source>
        <dbReference type="SAM" id="Phobius"/>
    </source>
</evidence>
<feature type="transmembrane region" description="Helical" evidence="2">
    <location>
        <begin position="6"/>
        <end position="28"/>
    </location>
</feature>
<gene>
    <name evidence="3" type="ORF">SAMN02799620_00598</name>
</gene>
<keyword evidence="2" id="KW-1133">Transmembrane helix</keyword>
<evidence type="ECO:0000313" key="4">
    <source>
        <dbReference type="Proteomes" id="UP000199707"/>
    </source>
</evidence>
<keyword evidence="2" id="KW-0812">Transmembrane</keyword>
<organism evidence="3 4">
    <name type="scientific">Mycolicibacterium fluoranthenivorans</name>
    <dbReference type="NCBI Taxonomy" id="258505"/>
    <lineage>
        <taxon>Bacteria</taxon>
        <taxon>Bacillati</taxon>
        <taxon>Actinomycetota</taxon>
        <taxon>Actinomycetes</taxon>
        <taxon>Mycobacteriales</taxon>
        <taxon>Mycobacteriaceae</taxon>
        <taxon>Mycolicibacterium</taxon>
    </lineage>
</organism>
<sequence>MHTVDAVATILLFVILLGWVGLSVYAGAMSVTLSDSGAPGVAALGVLLAVVGIPASVVTAYAAAIVYAWRTDGYTFYYPLIALAGGTALAASVAAAAFGLVRLGLRMHGTDADGRPPAVTAPAVYTFERVREYRDGDLFTELGVERSTGRRYLRTPMPQRDGEYREYHGIDLGMYELFCADRGAALAFAGQCRAGEHEDRWMPPPGAPAATPPSADRKHLAGKRAVLRTDHPTDASGVPVLGLPVGTAFVRIVGNRVDPDGSLAVRLPKDGSAVVSVDADQLGLH</sequence>
<name>A0A1G4VA39_9MYCO</name>
<dbReference type="AlphaFoldDB" id="A0A1G4VA39"/>
<reference evidence="4" key="1">
    <citation type="submission" date="2016-10" db="EMBL/GenBank/DDBJ databases">
        <authorList>
            <person name="Varghese N."/>
            <person name="Submissions S."/>
        </authorList>
    </citation>
    <scope>NUCLEOTIDE SEQUENCE [LARGE SCALE GENOMIC DNA]</scope>
    <source>
        <strain evidence="4">UNC267MFSha1.1M11</strain>
    </source>
</reference>
<evidence type="ECO:0000313" key="3">
    <source>
        <dbReference type="EMBL" id="SCX03514.1"/>
    </source>
</evidence>
<dbReference type="EMBL" id="FMUB01000001">
    <property type="protein sequence ID" value="SCX03514.1"/>
    <property type="molecule type" value="Genomic_DNA"/>
</dbReference>
<dbReference type="STRING" id="1502745.SAMN02799620_00598"/>
<accession>A0A1G4VA39</accession>